<dbReference type="OMA" id="WWERMRT"/>
<dbReference type="GeneID" id="5996995"/>
<dbReference type="AlphaFoldDB" id="Q2U3T9"/>
<evidence type="ECO:0000256" key="1">
    <source>
        <dbReference type="SAM" id="MobiDB-lite"/>
    </source>
</evidence>
<accession>Q2U3T9</accession>
<organism evidence="2 3">
    <name type="scientific">Aspergillus oryzae (strain ATCC 42149 / RIB 40)</name>
    <name type="common">Yellow koji mold</name>
    <dbReference type="NCBI Taxonomy" id="510516"/>
    <lineage>
        <taxon>Eukaryota</taxon>
        <taxon>Fungi</taxon>
        <taxon>Dikarya</taxon>
        <taxon>Ascomycota</taxon>
        <taxon>Pezizomycotina</taxon>
        <taxon>Eurotiomycetes</taxon>
        <taxon>Eurotiomycetidae</taxon>
        <taxon>Eurotiales</taxon>
        <taxon>Aspergillaceae</taxon>
        <taxon>Aspergillus</taxon>
        <taxon>Aspergillus subgen. Circumdati</taxon>
    </lineage>
</organism>
<feature type="region of interest" description="Disordered" evidence="1">
    <location>
        <begin position="93"/>
        <end position="162"/>
    </location>
</feature>
<sequence>MVILVHILHDGNNNDAIHFLSVTCKSSMAILETAVPTTWLAAIETDPAFKSSEINNFLAGTYPAWYNSLPESVKQYATATILAEVSSEYESDLLPTDSVVPPSTTLSDPRPSITSSPFGSTALASASGTTSTEMGTTGSSSSSSSAPNTTTSFTASTSTSRAGAPAATGMAMSLLGTAGILGLALAL</sequence>
<protein>
    <submittedName>
        <fullName evidence="2">DNA, SC020</fullName>
    </submittedName>
</protein>
<dbReference type="EMBL" id="AP007167">
    <property type="protein sequence ID" value="BAE63776.1"/>
    <property type="molecule type" value="Genomic_DNA"/>
</dbReference>
<keyword evidence="3" id="KW-1185">Reference proteome</keyword>
<dbReference type="Proteomes" id="UP000006564">
    <property type="component" value="Chromosome 6"/>
</dbReference>
<dbReference type="HOGENOM" id="CLU_094265_1_0_1"/>
<dbReference type="KEGG" id="aor:AO090020000621"/>
<dbReference type="EMBL" id="BA000054">
    <property type="protein sequence ID" value="BAE63776.1"/>
    <property type="molecule type" value="Genomic_DNA"/>
</dbReference>
<reference evidence="2 3" key="1">
    <citation type="journal article" date="2005" name="Nature">
        <title>Genome sequencing and analysis of Aspergillus oryzae.</title>
        <authorList>
            <person name="Machida M."/>
            <person name="Asai K."/>
            <person name="Sano M."/>
            <person name="Tanaka T."/>
            <person name="Kumagai T."/>
            <person name="Terai G."/>
            <person name="Kusumoto K."/>
            <person name="Arima T."/>
            <person name="Akita O."/>
            <person name="Kashiwagi Y."/>
            <person name="Abe K."/>
            <person name="Gomi K."/>
            <person name="Horiuchi H."/>
            <person name="Kitamoto K."/>
            <person name="Kobayashi T."/>
            <person name="Takeuchi M."/>
            <person name="Denning D.W."/>
            <person name="Galagan J.E."/>
            <person name="Nierman W.C."/>
            <person name="Yu J."/>
            <person name="Archer D.B."/>
            <person name="Bennett J.W."/>
            <person name="Bhatnagar D."/>
            <person name="Cleveland T.E."/>
            <person name="Fedorova N.D."/>
            <person name="Gotoh O."/>
            <person name="Horikawa H."/>
            <person name="Hosoyama A."/>
            <person name="Ichinomiya M."/>
            <person name="Igarashi R."/>
            <person name="Iwashita K."/>
            <person name="Juvvadi P.R."/>
            <person name="Kato M."/>
            <person name="Kato Y."/>
            <person name="Kin T."/>
            <person name="Kokubun A."/>
            <person name="Maeda H."/>
            <person name="Maeyama N."/>
            <person name="Maruyama J."/>
            <person name="Nagasaki H."/>
            <person name="Nakajima T."/>
            <person name="Oda K."/>
            <person name="Okada K."/>
            <person name="Paulsen I."/>
            <person name="Sakamoto K."/>
            <person name="Sawano T."/>
            <person name="Takahashi M."/>
            <person name="Takase K."/>
            <person name="Terabayashi Y."/>
            <person name="Wortman J."/>
            <person name="Yamada O."/>
            <person name="Yamagata Y."/>
            <person name="Anazawa H."/>
            <person name="Hata Y."/>
            <person name="Koide Y."/>
            <person name="Komori T."/>
            <person name="Koyama Y."/>
            <person name="Minetoki T."/>
            <person name="Suharnan S."/>
            <person name="Tanaka A."/>
            <person name="Isono K."/>
            <person name="Kuhara S."/>
            <person name="Ogasawara N."/>
            <person name="Kikuchi H."/>
        </authorList>
    </citation>
    <scope>NUCLEOTIDE SEQUENCE [LARGE SCALE GENOMIC DNA]</scope>
    <source>
        <strain evidence="3">ATCC 42149 / RIB 40</strain>
    </source>
</reference>
<feature type="compositionally biased region" description="Polar residues" evidence="1">
    <location>
        <begin position="101"/>
        <end position="118"/>
    </location>
</feature>
<evidence type="ECO:0000313" key="3">
    <source>
        <dbReference type="Proteomes" id="UP000006564"/>
    </source>
</evidence>
<feature type="compositionally biased region" description="Low complexity" evidence="1">
    <location>
        <begin position="119"/>
        <end position="162"/>
    </location>
</feature>
<dbReference type="VEuPathDB" id="FungiDB:AO090020000621"/>
<dbReference type="RefSeq" id="XP_023092917.1">
    <property type="nucleotide sequence ID" value="XM_023237915.1"/>
</dbReference>
<evidence type="ECO:0000313" key="2">
    <source>
        <dbReference type="EMBL" id="BAE63776.1"/>
    </source>
</evidence>
<name>Q2U3T9_ASPOR</name>
<gene>
    <name evidence="2" type="ORF">AO090020000621</name>
</gene>
<proteinExistence type="predicted"/>